<feature type="transmembrane region" description="Helical" evidence="1">
    <location>
        <begin position="44"/>
        <end position="66"/>
    </location>
</feature>
<keyword evidence="1" id="KW-0812">Transmembrane</keyword>
<keyword evidence="3" id="KW-1185">Reference proteome</keyword>
<dbReference type="EMBL" id="JAJTTC010000006">
    <property type="protein sequence ID" value="MCF0064145.1"/>
    <property type="molecule type" value="Genomic_DNA"/>
</dbReference>
<gene>
    <name evidence="2" type="ORF">LXM26_21695</name>
</gene>
<sequence length="227" mass="24789">MEQSLKGMPLSTSLTALLISGGISGMLSITSYLTIAFSDLPDPVVFFLAMSFPILGIVFLFSLTEYIHFHAPSYANRLGFVFGSLAFTICAAFLAAQLAVQIGVNIKNDQVGAAEARFIKESIRLIDMGMDVAWDMFIGTYLVLFLISARKLIELKFWGFTLGILGIALMILNTMTFPNPPAEVDLFDLGPFIALGLFGLAGQTFRLGIKAYAENRAKAKRIDARLL</sequence>
<dbReference type="AlphaFoldDB" id="A0A9X1PPI9"/>
<name>A0A9X1PPI9_9BACT</name>
<evidence type="ECO:0000313" key="2">
    <source>
        <dbReference type="EMBL" id="MCF0064145.1"/>
    </source>
</evidence>
<feature type="transmembrane region" description="Helical" evidence="1">
    <location>
        <begin position="12"/>
        <end position="38"/>
    </location>
</feature>
<keyword evidence="1" id="KW-0472">Membrane</keyword>
<keyword evidence="1" id="KW-1133">Transmembrane helix</keyword>
<proteinExistence type="predicted"/>
<reference evidence="2" key="1">
    <citation type="submission" date="2021-12" db="EMBL/GenBank/DDBJ databases">
        <title>Novel species in genus Dyadobacter.</title>
        <authorList>
            <person name="Ma C."/>
        </authorList>
    </citation>
    <scope>NUCLEOTIDE SEQUENCE</scope>
    <source>
        <strain evidence="2">LJ419</strain>
    </source>
</reference>
<comment type="caution">
    <text evidence="2">The sequence shown here is derived from an EMBL/GenBank/DDBJ whole genome shotgun (WGS) entry which is preliminary data.</text>
</comment>
<feature type="transmembrane region" description="Helical" evidence="1">
    <location>
        <begin position="78"/>
        <end position="100"/>
    </location>
</feature>
<feature type="transmembrane region" description="Helical" evidence="1">
    <location>
        <begin position="189"/>
        <end position="209"/>
    </location>
</feature>
<evidence type="ECO:0000256" key="1">
    <source>
        <dbReference type="SAM" id="Phobius"/>
    </source>
</evidence>
<feature type="transmembrane region" description="Helical" evidence="1">
    <location>
        <begin position="132"/>
        <end position="150"/>
    </location>
</feature>
<accession>A0A9X1PPI9</accession>
<feature type="transmembrane region" description="Helical" evidence="1">
    <location>
        <begin position="157"/>
        <end position="177"/>
    </location>
</feature>
<dbReference type="RefSeq" id="WP_234657077.1">
    <property type="nucleotide sequence ID" value="NZ_CP094997.1"/>
</dbReference>
<protein>
    <submittedName>
        <fullName evidence="2">Uncharacterized protein</fullName>
    </submittedName>
</protein>
<evidence type="ECO:0000313" key="3">
    <source>
        <dbReference type="Proteomes" id="UP001139000"/>
    </source>
</evidence>
<organism evidence="2 3">
    <name type="scientific">Dyadobacter chenwenxiniae</name>
    <dbReference type="NCBI Taxonomy" id="2906456"/>
    <lineage>
        <taxon>Bacteria</taxon>
        <taxon>Pseudomonadati</taxon>
        <taxon>Bacteroidota</taxon>
        <taxon>Cytophagia</taxon>
        <taxon>Cytophagales</taxon>
        <taxon>Spirosomataceae</taxon>
        <taxon>Dyadobacter</taxon>
    </lineage>
</organism>
<dbReference type="Proteomes" id="UP001139000">
    <property type="component" value="Unassembled WGS sequence"/>
</dbReference>